<dbReference type="Gene3D" id="1.10.630.10">
    <property type="entry name" value="Cytochrome P450"/>
    <property type="match status" value="1"/>
</dbReference>
<evidence type="ECO:0000256" key="7">
    <source>
        <dbReference type="ARBA" id="ARBA00022630"/>
    </source>
</evidence>
<evidence type="ECO:0000256" key="2">
    <source>
        <dbReference type="ARBA" id="ARBA00001974"/>
    </source>
</evidence>
<evidence type="ECO:0000256" key="15">
    <source>
        <dbReference type="PIRSR" id="PIRSR602401-1"/>
    </source>
</evidence>
<dbReference type="InterPro" id="IPR017972">
    <property type="entry name" value="Cyt_P450_CS"/>
</dbReference>
<keyword evidence="10" id="KW-0274">FAD</keyword>
<evidence type="ECO:0000256" key="10">
    <source>
        <dbReference type="ARBA" id="ARBA00022827"/>
    </source>
</evidence>
<dbReference type="SUPFAM" id="SSF48264">
    <property type="entry name" value="Cytochrome P450"/>
    <property type="match status" value="1"/>
</dbReference>
<dbReference type="GO" id="GO:0004497">
    <property type="term" value="F:monooxygenase activity"/>
    <property type="evidence" value="ECO:0007669"/>
    <property type="project" value="UniProtKB-KW"/>
</dbReference>
<dbReference type="PROSITE" id="PS00086">
    <property type="entry name" value="CYTOCHROME_P450"/>
    <property type="match status" value="1"/>
</dbReference>
<dbReference type="PANTHER" id="PTHR24291:SF50">
    <property type="entry name" value="BIFUNCTIONAL ALBAFLAVENONE MONOOXYGENASE_TERPENE SYNTHASE"/>
    <property type="match status" value="1"/>
</dbReference>
<evidence type="ECO:0000256" key="3">
    <source>
        <dbReference type="ARBA" id="ARBA00010018"/>
    </source>
</evidence>
<dbReference type="GO" id="GO:0005506">
    <property type="term" value="F:iron ion binding"/>
    <property type="evidence" value="ECO:0007669"/>
    <property type="project" value="InterPro"/>
</dbReference>
<keyword evidence="14 16" id="KW-0503">Monooxygenase</keyword>
<dbReference type="CDD" id="cd11068">
    <property type="entry name" value="CYP120A1"/>
    <property type="match status" value="1"/>
</dbReference>
<evidence type="ECO:0000256" key="17">
    <source>
        <dbReference type="SAM" id="MobiDB-lite"/>
    </source>
</evidence>
<comment type="cofactor">
    <cofactor evidence="2">
        <name>FAD</name>
        <dbReference type="ChEBI" id="CHEBI:57692"/>
    </cofactor>
</comment>
<keyword evidence="13 15" id="KW-0408">Iron</keyword>
<sequence>MRDSADREGVRHTLAMTSVGSARSGESAPSGGAEGSAGVEPRMPRPSRRLPLLGDVLRLDPKRPVQREMRFVEELGDVFEISIIGRRVVVVGGGDAAAEVFDETRFAKAVVPPVSTLRELAGDGLFTAFNSEPAWAQAHNVLMPAFSQASMRSYHDAMVDCVDQLCTYWTESAARGPVDVSSDMNRLTLEVIGRTGFGYSFDSFAPGRHPFVEAMSRAMSYVSQTANDVPVLREILGWKAMRQNPKDIALMKATVDEVIAARRSGATPRQDDLLQRMLDNPDPETGEMMSDQSIRNQVLTFLIAGHETTAGLLSFALHYLSLNPEIVERAREEIEQVLGTDGAPVRFEQVAKLRYVRRIIDETLRLWPSGPAFFRKARQATTLDGYPIRKGETILVVLLALHRDPALWGEDPERFDPDRFLPAAVRARPAHAYKPFGVGARACIGRQFALHEAVLALAQILTRFDIVPTADYELTVEELLTIRPENLKLAMRPRGKG</sequence>
<dbReference type="GO" id="GO:0020037">
    <property type="term" value="F:heme binding"/>
    <property type="evidence" value="ECO:0007669"/>
    <property type="project" value="InterPro"/>
</dbReference>
<evidence type="ECO:0000256" key="11">
    <source>
        <dbReference type="ARBA" id="ARBA00022857"/>
    </source>
</evidence>
<evidence type="ECO:0000256" key="4">
    <source>
        <dbReference type="ARBA" id="ARBA00010617"/>
    </source>
</evidence>
<keyword evidence="11" id="KW-0521">NADP</keyword>
<evidence type="ECO:0000256" key="6">
    <source>
        <dbReference type="ARBA" id="ARBA00022617"/>
    </source>
</evidence>
<evidence type="ECO:0000256" key="1">
    <source>
        <dbReference type="ARBA" id="ARBA00001917"/>
    </source>
</evidence>
<organism evidence="18">
    <name type="scientific">Rhodococcus sp. NS1</name>
    <dbReference type="NCBI Taxonomy" id="402236"/>
    <lineage>
        <taxon>Bacteria</taxon>
        <taxon>Bacillati</taxon>
        <taxon>Actinomycetota</taxon>
        <taxon>Actinomycetes</taxon>
        <taxon>Mycobacteriales</taxon>
        <taxon>Nocardiaceae</taxon>
        <taxon>Rhodococcus</taxon>
    </lineage>
</organism>
<keyword evidence="8" id="KW-0288">FMN</keyword>
<dbReference type="GO" id="GO:0016705">
    <property type="term" value="F:oxidoreductase activity, acting on paired donors, with incorporation or reduction of molecular oxygen"/>
    <property type="evidence" value="ECO:0007669"/>
    <property type="project" value="InterPro"/>
</dbReference>
<dbReference type="PANTHER" id="PTHR24291">
    <property type="entry name" value="CYTOCHROME P450 FAMILY 4"/>
    <property type="match status" value="1"/>
</dbReference>
<feature type="binding site" description="axial binding residue" evidence="15">
    <location>
        <position position="443"/>
    </location>
    <ligand>
        <name>heme</name>
        <dbReference type="ChEBI" id="CHEBI:30413"/>
    </ligand>
    <ligandPart>
        <name>Fe</name>
        <dbReference type="ChEBI" id="CHEBI:18248"/>
    </ligandPart>
</feature>
<comment type="cofactor">
    <cofactor evidence="15">
        <name>heme</name>
        <dbReference type="ChEBI" id="CHEBI:30413"/>
    </cofactor>
</comment>
<reference evidence="18" key="1">
    <citation type="submission" date="2006-08" db="EMBL/GenBank/DDBJ databases">
        <title>The complete nucleotide sequence of Nocardia linear plasmid pNSL1.</title>
        <authorList>
            <person name="Zhu Y."/>
            <person name="Xu M."/>
            <person name="Qin Z."/>
        </authorList>
    </citation>
    <scope>NUCLEOTIDE SEQUENCE</scope>
    <source>
        <strain evidence="18">NS1</strain>
        <plasmid evidence="18">pNSL1</plasmid>
    </source>
</reference>
<dbReference type="InterPro" id="IPR036396">
    <property type="entry name" value="Cyt_P450_sf"/>
</dbReference>
<keyword evidence="7" id="KW-0285">Flavoprotein</keyword>
<dbReference type="Pfam" id="PF00067">
    <property type="entry name" value="p450"/>
    <property type="match status" value="1"/>
</dbReference>
<proteinExistence type="inferred from homology"/>
<feature type="compositionally biased region" description="Basic and acidic residues" evidence="17">
    <location>
        <begin position="1"/>
        <end position="11"/>
    </location>
</feature>
<evidence type="ECO:0000256" key="16">
    <source>
        <dbReference type="RuleBase" id="RU000461"/>
    </source>
</evidence>
<dbReference type="PRINTS" id="PR00385">
    <property type="entry name" value="P450"/>
</dbReference>
<feature type="compositionally biased region" description="Low complexity" evidence="17">
    <location>
        <begin position="20"/>
        <end position="31"/>
    </location>
</feature>
<evidence type="ECO:0000313" key="18">
    <source>
        <dbReference type="EMBL" id="ABI79384.1"/>
    </source>
</evidence>
<gene>
    <name evidence="18" type="ORF">PNSL1.056</name>
</gene>
<evidence type="ECO:0000256" key="5">
    <source>
        <dbReference type="ARBA" id="ARBA00022448"/>
    </source>
</evidence>
<keyword evidence="9 15" id="KW-0479">Metal-binding</keyword>
<comment type="similarity">
    <text evidence="3">In the N-terminal section; belongs to the cytochrome P450 family.</text>
</comment>
<name>Q06GC7_9NOCA</name>
<dbReference type="PRINTS" id="PR00463">
    <property type="entry name" value="EP450I"/>
</dbReference>
<keyword evidence="18" id="KW-0614">Plasmid</keyword>
<evidence type="ECO:0000256" key="13">
    <source>
        <dbReference type="ARBA" id="ARBA00023004"/>
    </source>
</evidence>
<evidence type="ECO:0000256" key="9">
    <source>
        <dbReference type="ARBA" id="ARBA00022723"/>
    </source>
</evidence>
<protein>
    <submittedName>
        <fullName evidence="18">Cytochrome P450</fullName>
    </submittedName>
</protein>
<keyword evidence="5" id="KW-0813">Transport</keyword>
<feature type="region of interest" description="Disordered" evidence="17">
    <location>
        <begin position="1"/>
        <end position="49"/>
    </location>
</feature>
<dbReference type="InterPro" id="IPR001128">
    <property type="entry name" value="Cyt_P450"/>
</dbReference>
<keyword evidence="6 15" id="KW-0349">Heme</keyword>
<evidence type="ECO:0000256" key="14">
    <source>
        <dbReference type="ARBA" id="ARBA00023033"/>
    </source>
</evidence>
<dbReference type="InterPro" id="IPR050196">
    <property type="entry name" value="Cytochrome_P450_Monoox"/>
</dbReference>
<dbReference type="AlphaFoldDB" id="Q06GC7"/>
<dbReference type="FunFam" id="1.10.630.10:FF:000040">
    <property type="entry name" value="Bifunctional cytochrome P450/NADPH--P450 reductase"/>
    <property type="match status" value="1"/>
</dbReference>
<evidence type="ECO:0000256" key="8">
    <source>
        <dbReference type="ARBA" id="ARBA00022643"/>
    </source>
</evidence>
<accession>Q06GC7</accession>
<comment type="similarity">
    <text evidence="4 16">Belongs to the cytochrome P450 family.</text>
</comment>
<keyword evidence="12 16" id="KW-0560">Oxidoreductase</keyword>
<comment type="cofactor">
    <cofactor evidence="1">
        <name>FMN</name>
        <dbReference type="ChEBI" id="CHEBI:58210"/>
    </cofactor>
</comment>
<dbReference type="EMBL" id="DQ888171">
    <property type="protein sequence ID" value="ABI79384.1"/>
    <property type="molecule type" value="Genomic_DNA"/>
</dbReference>
<evidence type="ECO:0000256" key="12">
    <source>
        <dbReference type="ARBA" id="ARBA00023002"/>
    </source>
</evidence>
<dbReference type="InterPro" id="IPR002401">
    <property type="entry name" value="Cyt_P450_E_grp-I"/>
</dbReference>
<geneLocation type="plasmid" evidence="18">
    <name>pNSL1</name>
</geneLocation>